<feature type="transmembrane region" description="Helical" evidence="11">
    <location>
        <begin position="458"/>
        <end position="475"/>
    </location>
</feature>
<feature type="compositionally biased region" description="Low complexity" evidence="10">
    <location>
        <begin position="98"/>
        <end position="111"/>
    </location>
</feature>
<feature type="compositionally biased region" description="Low complexity" evidence="10">
    <location>
        <begin position="254"/>
        <end position="267"/>
    </location>
</feature>
<feature type="region of interest" description="Disordered" evidence="10">
    <location>
        <begin position="589"/>
        <end position="614"/>
    </location>
</feature>
<keyword evidence="5 11" id="KW-1133">Transmembrane helix</keyword>
<feature type="transmembrane region" description="Helical" evidence="11">
    <location>
        <begin position="415"/>
        <end position="438"/>
    </location>
</feature>
<name>A0AAW1HLF7_SAPOF</name>
<feature type="region of interest" description="Disordered" evidence="10">
    <location>
        <begin position="250"/>
        <end position="270"/>
    </location>
</feature>
<feature type="compositionally biased region" description="Polar residues" evidence="10">
    <location>
        <begin position="589"/>
        <end position="598"/>
    </location>
</feature>
<evidence type="ECO:0000256" key="7">
    <source>
        <dbReference type="ARBA" id="ARBA00023136"/>
    </source>
</evidence>
<protein>
    <recommendedName>
        <fullName evidence="9">Mechanosensitive ion channel protein</fullName>
    </recommendedName>
</protein>
<dbReference type="Proteomes" id="UP001443914">
    <property type="component" value="Unassembled WGS sequence"/>
</dbReference>
<feature type="transmembrane region" description="Helical" evidence="11">
    <location>
        <begin position="788"/>
        <end position="806"/>
    </location>
</feature>
<dbReference type="SUPFAM" id="SSF50182">
    <property type="entry name" value="Sm-like ribonucleoproteins"/>
    <property type="match status" value="1"/>
</dbReference>
<feature type="transmembrane region" description="Helical" evidence="11">
    <location>
        <begin position="378"/>
        <end position="400"/>
    </location>
</feature>
<evidence type="ECO:0000259" key="12">
    <source>
        <dbReference type="Pfam" id="PF00924"/>
    </source>
</evidence>
<evidence type="ECO:0000256" key="11">
    <source>
        <dbReference type="SAM" id="Phobius"/>
    </source>
</evidence>
<comment type="caution">
    <text evidence="13">The sequence shown here is derived from an EMBL/GenBank/DDBJ whole genome shotgun (WGS) entry which is preliminary data.</text>
</comment>
<keyword evidence="4 11" id="KW-0812">Transmembrane</keyword>
<organism evidence="13 14">
    <name type="scientific">Saponaria officinalis</name>
    <name type="common">Common soapwort</name>
    <name type="synonym">Lychnis saponaria</name>
    <dbReference type="NCBI Taxonomy" id="3572"/>
    <lineage>
        <taxon>Eukaryota</taxon>
        <taxon>Viridiplantae</taxon>
        <taxon>Streptophyta</taxon>
        <taxon>Embryophyta</taxon>
        <taxon>Tracheophyta</taxon>
        <taxon>Spermatophyta</taxon>
        <taxon>Magnoliopsida</taxon>
        <taxon>eudicotyledons</taxon>
        <taxon>Gunneridae</taxon>
        <taxon>Pentapetalae</taxon>
        <taxon>Caryophyllales</taxon>
        <taxon>Caryophyllaceae</taxon>
        <taxon>Caryophylleae</taxon>
        <taxon>Saponaria</taxon>
    </lineage>
</organism>
<dbReference type="GO" id="GO:0050982">
    <property type="term" value="P:detection of mechanical stimulus"/>
    <property type="evidence" value="ECO:0007669"/>
    <property type="project" value="UniProtKB-ARBA"/>
</dbReference>
<feature type="region of interest" description="Disordered" evidence="10">
    <location>
        <begin position="172"/>
        <end position="205"/>
    </location>
</feature>
<dbReference type="InterPro" id="IPR023408">
    <property type="entry name" value="MscS_beta-dom_sf"/>
</dbReference>
<reference evidence="13" key="1">
    <citation type="submission" date="2024-03" db="EMBL/GenBank/DDBJ databases">
        <title>WGS assembly of Saponaria officinalis var. Norfolk2.</title>
        <authorList>
            <person name="Jenkins J."/>
            <person name="Shu S."/>
            <person name="Grimwood J."/>
            <person name="Barry K."/>
            <person name="Goodstein D."/>
            <person name="Schmutz J."/>
            <person name="Leebens-Mack J."/>
            <person name="Osbourn A."/>
        </authorList>
    </citation>
    <scope>NUCLEOTIDE SEQUENCE [LARGE SCALE GENOMIC DNA]</scope>
    <source>
        <strain evidence="13">JIC</strain>
    </source>
</reference>
<dbReference type="InterPro" id="IPR016688">
    <property type="entry name" value="MscS-like_plants/fungi"/>
</dbReference>
<dbReference type="GO" id="GO:0005886">
    <property type="term" value="C:plasma membrane"/>
    <property type="evidence" value="ECO:0007669"/>
    <property type="project" value="UniProtKB-UniRule"/>
</dbReference>
<dbReference type="PANTHER" id="PTHR31618">
    <property type="entry name" value="MECHANOSENSITIVE ION CHANNEL PROTEIN 5"/>
    <property type="match status" value="1"/>
</dbReference>
<gene>
    <name evidence="13" type="ORF">RND81_11G120000</name>
</gene>
<dbReference type="InterPro" id="IPR010920">
    <property type="entry name" value="LSM_dom_sf"/>
</dbReference>
<accession>A0AAW1HLF7</accession>
<keyword evidence="7 9" id="KW-0472">Membrane</keyword>
<keyword evidence="3" id="KW-0813">Transport</keyword>
<evidence type="ECO:0000256" key="1">
    <source>
        <dbReference type="ARBA" id="ARBA00004141"/>
    </source>
</evidence>
<dbReference type="AlphaFoldDB" id="A0AAW1HLF7"/>
<feature type="region of interest" description="Disordered" evidence="10">
    <location>
        <begin position="1"/>
        <end position="50"/>
    </location>
</feature>
<dbReference type="FunFam" id="2.30.30.60:FF:000003">
    <property type="entry name" value="Predicted mechanosensitive ion channel"/>
    <property type="match status" value="1"/>
</dbReference>
<proteinExistence type="inferred from homology"/>
<feature type="transmembrane region" description="Helical" evidence="11">
    <location>
        <begin position="495"/>
        <end position="513"/>
    </location>
</feature>
<comment type="subcellular location">
    <subcellularLocation>
        <location evidence="1">Membrane</location>
        <topology evidence="1">Multi-pass membrane protein</topology>
    </subcellularLocation>
</comment>
<feature type="compositionally biased region" description="Polar residues" evidence="10">
    <location>
        <begin position="191"/>
        <end position="205"/>
    </location>
</feature>
<evidence type="ECO:0000256" key="3">
    <source>
        <dbReference type="ARBA" id="ARBA00022448"/>
    </source>
</evidence>
<dbReference type="GO" id="GO:0008381">
    <property type="term" value="F:mechanosensitive monoatomic ion channel activity"/>
    <property type="evidence" value="ECO:0007669"/>
    <property type="project" value="TreeGrafter"/>
</dbReference>
<evidence type="ECO:0000256" key="6">
    <source>
        <dbReference type="ARBA" id="ARBA00023065"/>
    </source>
</evidence>
<evidence type="ECO:0000313" key="14">
    <source>
        <dbReference type="Proteomes" id="UP001443914"/>
    </source>
</evidence>
<feature type="region of interest" description="Disordered" evidence="10">
    <location>
        <begin position="315"/>
        <end position="347"/>
    </location>
</feature>
<dbReference type="EMBL" id="JBDFQZ010000011">
    <property type="protein sequence ID" value="KAK9677073.1"/>
    <property type="molecule type" value="Genomic_DNA"/>
</dbReference>
<dbReference type="GO" id="GO:0006820">
    <property type="term" value="P:monoatomic anion transport"/>
    <property type="evidence" value="ECO:0007669"/>
    <property type="project" value="TreeGrafter"/>
</dbReference>
<evidence type="ECO:0000256" key="8">
    <source>
        <dbReference type="ARBA" id="ARBA00023303"/>
    </source>
</evidence>
<evidence type="ECO:0000256" key="2">
    <source>
        <dbReference type="ARBA" id="ARBA00008017"/>
    </source>
</evidence>
<dbReference type="PIRSF" id="PIRSF017209">
    <property type="entry name" value="Memb_At2g17000_prd"/>
    <property type="match status" value="1"/>
</dbReference>
<feature type="compositionally biased region" description="Basic and acidic residues" evidence="10">
    <location>
        <begin position="136"/>
        <end position="159"/>
    </location>
</feature>
<feature type="region of interest" description="Disordered" evidence="10">
    <location>
        <begin position="94"/>
        <end position="159"/>
    </location>
</feature>
<dbReference type="InterPro" id="IPR006685">
    <property type="entry name" value="MscS_channel_2nd"/>
</dbReference>
<dbReference type="Gene3D" id="2.30.30.60">
    <property type="match status" value="1"/>
</dbReference>
<comment type="similarity">
    <text evidence="2 9">Belongs to the MscS (TC 1.A.23) family.</text>
</comment>
<keyword evidence="6" id="KW-0406">Ion transport</keyword>
<evidence type="ECO:0000256" key="4">
    <source>
        <dbReference type="ARBA" id="ARBA00022692"/>
    </source>
</evidence>
<evidence type="ECO:0000256" key="10">
    <source>
        <dbReference type="SAM" id="MobiDB-lite"/>
    </source>
</evidence>
<sequence>MESSLRRSSFKQSLDGPSSSFNHHLNYQDDDNQTSPAHHHRHQTGDVDDNIIRHSMISPRHGGDVIVKIESVVDVDDDDNDIQGQTQDLRSGLVKANSTTSTTTSTTATKTSYDEGGDNTIWKRGSSGEFSFPRPNDNENKETNVPEDHPSLRHHQKDAGEIKQQDMNLDMNLRQGGLPPLPPPESSLSPNQSSDIQSTDNYPSSCKTTVVHGNITNYNHHHNEGSKEIRVSFQESYYSENLRRRTSIYSTADGGSSVSSSGSSSSSRNNLVIDDEEEHKEHHHNNQSDEVIRRISNANVGSTRSIRGIPGISRAKSRLWDPPTTPLDQRSGGLHRSGPMTKSGLLGKSMIDEDEDDPFFEDDLPDEFKSGKISTIVILEWLSLIMIVGALICSLIIPILREKKLWNLKLWKWEVLVLVLICGRLVSDWGIRVLVFLIERNFLLRKRLLYFVYGLKKAVQNVIWLGLVLLTWHFLFDEKVEKQAQSLPLKLVTKLLVIGEVGATLWLLKTLLVKFCASSFHVKAFFDRIQGSLFNQFVIETLSAPPMFELNQAQEEEDNRAAMAELNSMQNAGIDVPQDLQSVVCPRNNSGGSAQTHYKSPVGHSIRHSEPLSKKAEEGIPVDRLHRLNQKNVSAWNMKRLMKIIRHGGLTTLDEHLVENTIIHEDDSATQIRSEVEAKAAARKIFRNVAKPGSRHIYLEDIMRFMKEDEAIRTMSLFEGAIESDRINKRALKSWLVNAFRERRALALTLADTKSVVNKLHKMMNVIVSGIIILIGIIWLNIISSDSVLFLSSQVVVVAFVFGNTCKNVFESIIFLFVIHPYDVGDRCEIEGVQMVVEEINILTTIFLRYDNQKIVFPNYVLVTKPISNFYRSPDMGDAVELCFHISTPAEKIAVIRKRILTYIEHKREHWYPTPMIIMKDVETLHILRIAVWLQHRMNHQDMGERYTRRALLIEECIKIFREMDIDFRIYPINVNLTSMPPLHYAPTSSPMRSNTLISNDGDRR</sequence>
<evidence type="ECO:0000256" key="9">
    <source>
        <dbReference type="PIRNR" id="PIRNR017209"/>
    </source>
</evidence>
<feature type="transmembrane region" description="Helical" evidence="11">
    <location>
        <begin position="763"/>
        <end position="782"/>
    </location>
</feature>
<feature type="compositionally biased region" description="Polar residues" evidence="10">
    <location>
        <begin position="1"/>
        <end position="25"/>
    </location>
</feature>
<keyword evidence="8" id="KW-0407">Ion channel</keyword>
<evidence type="ECO:0000313" key="13">
    <source>
        <dbReference type="EMBL" id="KAK9677073.1"/>
    </source>
</evidence>
<evidence type="ECO:0000256" key="5">
    <source>
        <dbReference type="ARBA" id="ARBA00022989"/>
    </source>
</evidence>
<feature type="domain" description="Mechanosensitive ion channel MscS" evidence="12">
    <location>
        <begin position="805"/>
        <end position="870"/>
    </location>
</feature>
<dbReference type="Pfam" id="PF00924">
    <property type="entry name" value="MS_channel_2nd"/>
    <property type="match status" value="1"/>
</dbReference>
<keyword evidence="14" id="KW-1185">Reference proteome</keyword>
<dbReference type="PANTHER" id="PTHR31618:SF1">
    <property type="entry name" value="EF-HAND DOMAIN-CONTAINING PROTEIN"/>
    <property type="match status" value="1"/>
</dbReference>